<feature type="region of interest" description="Disordered" evidence="2">
    <location>
        <begin position="182"/>
        <end position="226"/>
    </location>
</feature>
<gene>
    <name evidence="3" type="ORF">TPC1_16524</name>
</gene>
<evidence type="ECO:0000256" key="2">
    <source>
        <dbReference type="SAM" id="MobiDB-lite"/>
    </source>
</evidence>
<dbReference type="EMBL" id="GDID01004848">
    <property type="protein sequence ID" value="JAP91758.1"/>
    <property type="molecule type" value="Transcribed_RNA"/>
</dbReference>
<dbReference type="Gene3D" id="3.30.760.10">
    <property type="entry name" value="RNA Cap, Translation Initiation Factor Eif4e"/>
    <property type="match status" value="1"/>
</dbReference>
<evidence type="ECO:0000313" key="3">
    <source>
        <dbReference type="EMBL" id="JAP91758.1"/>
    </source>
</evidence>
<dbReference type="GO" id="GO:0016281">
    <property type="term" value="C:eukaryotic translation initiation factor 4F complex"/>
    <property type="evidence" value="ECO:0007669"/>
    <property type="project" value="TreeGrafter"/>
</dbReference>
<dbReference type="SUPFAM" id="SSF55418">
    <property type="entry name" value="eIF4e-like"/>
    <property type="match status" value="1"/>
</dbReference>
<keyword evidence="1 3" id="KW-0396">Initiation factor</keyword>
<feature type="compositionally biased region" description="Basic and acidic residues" evidence="2">
    <location>
        <begin position="200"/>
        <end position="226"/>
    </location>
</feature>
<organism evidence="3">
    <name type="scientific">Trepomonas sp. PC1</name>
    <dbReference type="NCBI Taxonomy" id="1076344"/>
    <lineage>
        <taxon>Eukaryota</taxon>
        <taxon>Metamonada</taxon>
        <taxon>Diplomonadida</taxon>
        <taxon>Hexamitidae</taxon>
        <taxon>Hexamitinae</taxon>
        <taxon>Trepomonas</taxon>
    </lineage>
</organism>
<keyword evidence="1" id="KW-0648">Protein biosynthesis</keyword>
<keyword evidence="1" id="KW-0694">RNA-binding</keyword>
<feature type="non-terminal residue" evidence="3">
    <location>
        <position position="1"/>
    </location>
</feature>
<dbReference type="PANTHER" id="PTHR11960">
    <property type="entry name" value="EUKARYOTIC TRANSLATION INITIATION FACTOR 4E RELATED"/>
    <property type="match status" value="1"/>
</dbReference>
<reference evidence="3" key="1">
    <citation type="submission" date="2015-07" db="EMBL/GenBank/DDBJ databases">
        <title>Adaptation to a free-living lifestyle via gene acquisitions in the diplomonad Trepomonas sp. PC1.</title>
        <authorList>
            <person name="Xu F."/>
            <person name="Jerlstrom-Hultqvist J."/>
            <person name="Kolisko M."/>
            <person name="Simpson A.G.B."/>
            <person name="Roger A.J."/>
            <person name="Svard S.G."/>
            <person name="Andersson J.O."/>
        </authorList>
    </citation>
    <scope>NUCLEOTIDE SEQUENCE</scope>
    <source>
        <strain evidence="3">PC1</strain>
    </source>
</reference>
<dbReference type="PANTHER" id="PTHR11960:SF18">
    <property type="entry name" value="EUKARYOTIC TRANSLATION INITIATION FACTOR 4E HOMOLOGOUS PROTEIN, ISOFORM B"/>
    <property type="match status" value="1"/>
</dbReference>
<sequence>FKYKLDLYYTGYYGKQKEPTSNDWQSKINKVTSIQSIQSALEFFQVIEAAPPFQEVQNGFTYYWFKDDVYPSWEQCPGAFMLEFKDERPDDYVKEHPEDWLKIKCDYEAKIISLLMYWMGGTNEEFSNAAIGVVIKIRRARITIQLWYNQCETLNNLREPLATILKSEESIMHKIKMYSIDEVQQQSASNSRKSSRSNSRRSEQRSFSKDKSQQKNDQKRKDFKMK</sequence>
<dbReference type="AlphaFoldDB" id="A0A146K5U4"/>
<dbReference type="InterPro" id="IPR001040">
    <property type="entry name" value="TIF_eIF_4E"/>
</dbReference>
<dbReference type="GO" id="GO:0003743">
    <property type="term" value="F:translation initiation factor activity"/>
    <property type="evidence" value="ECO:0007669"/>
    <property type="project" value="UniProtKB-KW"/>
</dbReference>
<protein>
    <submittedName>
        <fullName evidence="3">Eukaryotic initiation factor 4E</fullName>
    </submittedName>
</protein>
<proteinExistence type="inferred from homology"/>
<evidence type="ECO:0000256" key="1">
    <source>
        <dbReference type="RuleBase" id="RU004374"/>
    </source>
</evidence>
<accession>A0A146K5U4</accession>
<name>A0A146K5U4_9EUKA</name>
<dbReference type="GO" id="GO:0000340">
    <property type="term" value="F:RNA 7-methylguanosine cap binding"/>
    <property type="evidence" value="ECO:0007669"/>
    <property type="project" value="TreeGrafter"/>
</dbReference>
<dbReference type="InterPro" id="IPR023398">
    <property type="entry name" value="TIF_eIF4e-like"/>
</dbReference>
<comment type="similarity">
    <text evidence="1">Belongs to the eukaryotic initiation factor 4E family.</text>
</comment>
<dbReference type="Pfam" id="PF01652">
    <property type="entry name" value="IF4E"/>
    <property type="match status" value="1"/>
</dbReference>